<dbReference type="RefSeq" id="WP_048856772.1">
    <property type="nucleotide sequence ID" value="NZ_BANJ01000048.1"/>
</dbReference>
<name>A0A0D6QCA4_KOMXY</name>
<sequence>MDRQIVYPAQIPLDSDQLNAQRNAYVGLGQLAAMAYGWATVSASGFACMPGSGLAVVVAPGSLLAPGVVDKTAYGTLPAASSALVRQYGSRDPVTLDVPGAGATYSVYVTPATVDADDTVLPFYNAADPSVTYAGADNSGKTAPTVRQDAAQVGIGTSVPAGAYPLWTVTVPAGAAAITAAMITQAGGAPFYDTIPQLQVSVDSRVPTAADDTGAVNGRVSALYYDKVQQQPVVYAPSATSSGLALLVSQTFGATGFSTVSNFVYRASDGALQINVGSISAGVVADFAPVASVQAVQANLSSFQTTQTNTNATLSADISQCVSGVYGVATSAGDRQGKGLYQAGGSARPTFVYNNGTTDVYSALAYYADVTALSATLSTDISNCVSGVAASGDAQGLKLYQSVGSGRPHFFYTGGDEYLATYTDVTTVQANLTSFQTSQANQNSTFATEIASKVGTNTTNDGVNSPITYLGHNNASGAPFVISSLAGSYRIIPSRPGAGFNSISNMSTDGSGNIILKDSSTADAYVYAPTSTGTIAANGNISGGWWVKTGNILRQCLKITSTTVSGTIQITFPTAYADVPTVSAEWADLDGNSAWANVLTQNGAPVISATGVSLWARALGQGGALADSAGWGWVTVEGPVAD</sequence>
<comment type="caution">
    <text evidence="1">The sequence shown here is derived from an EMBL/GenBank/DDBJ whole genome shotgun (WGS) entry which is preliminary data.</text>
</comment>
<dbReference type="Proteomes" id="UP000032683">
    <property type="component" value="Unassembled WGS sequence"/>
</dbReference>
<proteinExistence type="predicted"/>
<reference evidence="1 2" key="1">
    <citation type="submission" date="2012-11" db="EMBL/GenBank/DDBJ databases">
        <title>Whole genome sequence of Gluconacetobacter xylinus NBRC 13693.</title>
        <authorList>
            <person name="Azuma Y."/>
            <person name="Higashiura N."/>
            <person name="Hirakawa H."/>
            <person name="Matsushita K."/>
        </authorList>
    </citation>
    <scope>NUCLEOTIDE SEQUENCE [LARGE SCALE GENOMIC DNA]</scope>
    <source>
        <strain evidence="1 2">NBRC 13693</strain>
    </source>
</reference>
<organism evidence="1 2">
    <name type="scientific">Komagataeibacter xylinus NBRC 13693</name>
    <dbReference type="NCBI Taxonomy" id="1234668"/>
    <lineage>
        <taxon>Bacteria</taxon>
        <taxon>Pseudomonadati</taxon>
        <taxon>Pseudomonadota</taxon>
        <taxon>Alphaproteobacteria</taxon>
        <taxon>Acetobacterales</taxon>
        <taxon>Acetobacteraceae</taxon>
        <taxon>Komagataeibacter</taxon>
    </lineage>
</organism>
<accession>A0A0D6QCA4</accession>
<dbReference type="AlphaFoldDB" id="A0A0D6QCA4"/>
<evidence type="ECO:0000313" key="1">
    <source>
        <dbReference type="EMBL" id="GAO00447.1"/>
    </source>
</evidence>
<protein>
    <submittedName>
        <fullName evidence="1">Uncharacterized protein</fullName>
    </submittedName>
</protein>
<dbReference type="EMBL" id="BANJ01000048">
    <property type="protein sequence ID" value="GAO00447.1"/>
    <property type="molecule type" value="Genomic_DNA"/>
</dbReference>
<evidence type="ECO:0000313" key="2">
    <source>
        <dbReference type="Proteomes" id="UP000032683"/>
    </source>
</evidence>
<gene>
    <name evidence="1" type="ORF">Gxy13693_048_017</name>
</gene>